<feature type="compositionally biased region" description="Basic and acidic residues" evidence="3">
    <location>
        <begin position="100"/>
        <end position="111"/>
    </location>
</feature>
<dbReference type="GO" id="GO:0016747">
    <property type="term" value="F:acyltransferase activity, transferring groups other than amino-acyl groups"/>
    <property type="evidence" value="ECO:0007669"/>
    <property type="project" value="InterPro"/>
</dbReference>
<feature type="domain" description="N-acetyltransferase" evidence="4">
    <location>
        <begin position="27"/>
        <end position="190"/>
    </location>
</feature>
<dbReference type="AlphaFoldDB" id="A0A853EVG3"/>
<keyword evidence="1 5" id="KW-0808">Transferase</keyword>
<dbReference type="InterPro" id="IPR050832">
    <property type="entry name" value="Bact_Acetyltransf"/>
</dbReference>
<protein>
    <submittedName>
        <fullName evidence="5">GNAT family N-acetyltransferase</fullName>
    </submittedName>
</protein>
<gene>
    <name evidence="5" type="ORF">HZZ10_13585</name>
</gene>
<dbReference type="CDD" id="cd04301">
    <property type="entry name" value="NAT_SF"/>
    <property type="match status" value="1"/>
</dbReference>
<dbReference type="SUPFAM" id="SSF55729">
    <property type="entry name" value="Acyl-CoA N-acyltransferases (Nat)"/>
    <property type="match status" value="1"/>
</dbReference>
<evidence type="ECO:0000313" key="6">
    <source>
        <dbReference type="Proteomes" id="UP000561011"/>
    </source>
</evidence>
<evidence type="ECO:0000256" key="2">
    <source>
        <dbReference type="ARBA" id="ARBA00023315"/>
    </source>
</evidence>
<evidence type="ECO:0000256" key="3">
    <source>
        <dbReference type="SAM" id="MobiDB-lite"/>
    </source>
</evidence>
<dbReference type="InterPro" id="IPR016181">
    <property type="entry name" value="Acyl_CoA_acyltransferase"/>
</dbReference>
<proteinExistence type="predicted"/>
<dbReference type="Pfam" id="PF00583">
    <property type="entry name" value="Acetyltransf_1"/>
    <property type="match status" value="1"/>
</dbReference>
<evidence type="ECO:0000256" key="1">
    <source>
        <dbReference type="ARBA" id="ARBA00022679"/>
    </source>
</evidence>
<dbReference type="RefSeq" id="WP_179913910.1">
    <property type="nucleotide sequence ID" value="NZ_JACBYE010000037.1"/>
</dbReference>
<accession>A0A853EVG3</accession>
<evidence type="ECO:0000313" key="5">
    <source>
        <dbReference type="EMBL" id="NYS94547.1"/>
    </source>
</evidence>
<name>A0A853EVG3_9MICO</name>
<dbReference type="PANTHER" id="PTHR43877:SF2">
    <property type="entry name" value="AMINOALKYLPHOSPHONATE N-ACETYLTRANSFERASE-RELATED"/>
    <property type="match status" value="1"/>
</dbReference>
<dbReference type="InterPro" id="IPR000182">
    <property type="entry name" value="GNAT_dom"/>
</dbReference>
<reference evidence="5 6" key="1">
    <citation type="submission" date="2020-07" db="EMBL/GenBank/DDBJ databases">
        <title>MOT database genomes.</title>
        <authorList>
            <person name="Joseph S."/>
            <person name="Aduse-Opoku J."/>
            <person name="Hashim A."/>
            <person name="Wade W."/>
            <person name="Curtis M."/>
        </authorList>
    </citation>
    <scope>NUCLEOTIDE SEQUENCE [LARGE SCALE GENOMIC DNA]</scope>
    <source>
        <strain evidence="5 6">DSM 100099</strain>
    </source>
</reference>
<feature type="region of interest" description="Disordered" evidence="3">
    <location>
        <begin position="94"/>
        <end position="115"/>
    </location>
</feature>
<evidence type="ECO:0000259" key="4">
    <source>
        <dbReference type="PROSITE" id="PS51186"/>
    </source>
</evidence>
<dbReference type="EMBL" id="JACBYE010000037">
    <property type="protein sequence ID" value="NYS94547.1"/>
    <property type="molecule type" value="Genomic_DNA"/>
</dbReference>
<keyword evidence="6" id="KW-1185">Reference proteome</keyword>
<dbReference type="PANTHER" id="PTHR43877">
    <property type="entry name" value="AMINOALKYLPHOSPHONATE N-ACETYLTRANSFERASE-RELATED-RELATED"/>
    <property type="match status" value="1"/>
</dbReference>
<dbReference type="PROSITE" id="PS51186">
    <property type="entry name" value="GNAT"/>
    <property type="match status" value="1"/>
</dbReference>
<comment type="caution">
    <text evidence="5">The sequence shown here is derived from an EMBL/GenBank/DDBJ whole genome shotgun (WGS) entry which is preliminary data.</text>
</comment>
<sequence length="200" mass="22188">MSTATRRTAGVSPGDELDVREVHLDDPLVRPLLEDLAHEYATRYSDQLTEDELLREMSEYPAEDFAAPHGRLLLVLAAGVPVAGGAYRRRTEPELGDLARSAHPEAARTEDGSPAVPTAELKRIWTHNAHRRRGLARLVLTELERRAGQNGYERIYLTTGPRQPEAAGLYLSAGYAPLYDPAVQAERPGPLAFEKWLCPR</sequence>
<keyword evidence="2" id="KW-0012">Acyltransferase</keyword>
<dbReference type="Proteomes" id="UP000561011">
    <property type="component" value="Unassembled WGS sequence"/>
</dbReference>
<organism evidence="5 6">
    <name type="scientific">Sanguibacter inulinus</name>
    <dbReference type="NCBI Taxonomy" id="60922"/>
    <lineage>
        <taxon>Bacteria</taxon>
        <taxon>Bacillati</taxon>
        <taxon>Actinomycetota</taxon>
        <taxon>Actinomycetes</taxon>
        <taxon>Micrococcales</taxon>
        <taxon>Sanguibacteraceae</taxon>
        <taxon>Sanguibacter</taxon>
    </lineage>
</organism>
<dbReference type="Gene3D" id="3.40.630.30">
    <property type="match status" value="1"/>
</dbReference>